<proteinExistence type="predicted"/>
<protein>
    <recommendedName>
        <fullName evidence="4">Crooked neck-like protein 1</fullName>
    </recommendedName>
</protein>
<dbReference type="InterPro" id="IPR045075">
    <property type="entry name" value="Syf1-like"/>
</dbReference>
<dbReference type="SUPFAM" id="SSF48452">
    <property type="entry name" value="TPR-like"/>
    <property type="match status" value="1"/>
</dbReference>
<comment type="caution">
    <text evidence="2">The sequence shown here is derived from an EMBL/GenBank/DDBJ whole genome shotgun (WGS) entry which is preliminary data.</text>
</comment>
<dbReference type="Proteomes" id="UP000824120">
    <property type="component" value="Chromosome 3"/>
</dbReference>
<dbReference type="AlphaFoldDB" id="A0A9J5ZYJ6"/>
<keyword evidence="3" id="KW-1185">Reference proteome</keyword>
<name>A0A9J5ZYJ6_SOLCO</name>
<accession>A0A9J5ZYJ6</accession>
<evidence type="ECO:0008006" key="4">
    <source>
        <dbReference type="Google" id="ProtNLM"/>
    </source>
</evidence>
<keyword evidence="1" id="KW-0677">Repeat</keyword>
<sequence length="103" mass="12305">MEMKNKFVDHARNLWDRAVIRLPRPVQDRFLRGGCRTSKGGCLIKFELRYNETERAREIFERFVHCLPKVGAWIRFAKFEMKNGEIGRARNCYERAVDKLAMR</sequence>
<dbReference type="OrthoDB" id="541719at2759"/>
<dbReference type="InterPro" id="IPR003107">
    <property type="entry name" value="HAT"/>
</dbReference>
<dbReference type="Pfam" id="PF02184">
    <property type="entry name" value="HAT"/>
    <property type="match status" value="1"/>
</dbReference>
<evidence type="ECO:0000313" key="3">
    <source>
        <dbReference type="Proteomes" id="UP000824120"/>
    </source>
</evidence>
<dbReference type="GO" id="GO:0071007">
    <property type="term" value="C:U2-type catalytic step 2 spliceosome"/>
    <property type="evidence" value="ECO:0007669"/>
    <property type="project" value="TreeGrafter"/>
</dbReference>
<dbReference type="EMBL" id="JACXVP010000003">
    <property type="protein sequence ID" value="KAG5617147.1"/>
    <property type="molecule type" value="Genomic_DNA"/>
</dbReference>
<dbReference type="InterPro" id="IPR011990">
    <property type="entry name" value="TPR-like_helical_dom_sf"/>
</dbReference>
<evidence type="ECO:0000313" key="2">
    <source>
        <dbReference type="EMBL" id="KAG5617147.1"/>
    </source>
</evidence>
<dbReference type="GO" id="GO:0071011">
    <property type="term" value="C:precatalytic spliceosome"/>
    <property type="evidence" value="ECO:0007669"/>
    <property type="project" value="TreeGrafter"/>
</dbReference>
<dbReference type="SMART" id="SM00386">
    <property type="entry name" value="HAT"/>
    <property type="match status" value="1"/>
</dbReference>
<dbReference type="GO" id="GO:0071014">
    <property type="term" value="C:post-mRNA release spliceosomal complex"/>
    <property type="evidence" value="ECO:0007669"/>
    <property type="project" value="TreeGrafter"/>
</dbReference>
<dbReference type="Gene3D" id="1.25.40.10">
    <property type="entry name" value="Tetratricopeptide repeat domain"/>
    <property type="match status" value="1"/>
</dbReference>
<dbReference type="GO" id="GO:0000245">
    <property type="term" value="P:spliceosomal complex assembly"/>
    <property type="evidence" value="ECO:0007669"/>
    <property type="project" value="TreeGrafter"/>
</dbReference>
<gene>
    <name evidence="2" type="ORF">H5410_016971</name>
</gene>
<reference evidence="2 3" key="1">
    <citation type="submission" date="2020-09" db="EMBL/GenBank/DDBJ databases">
        <title>De no assembly of potato wild relative species, Solanum commersonii.</title>
        <authorList>
            <person name="Cho K."/>
        </authorList>
    </citation>
    <scope>NUCLEOTIDE SEQUENCE [LARGE SCALE GENOMIC DNA]</scope>
    <source>
        <strain evidence="2">LZ3.2</strain>
        <tissue evidence="2">Leaf</tissue>
    </source>
</reference>
<dbReference type="PANTHER" id="PTHR11246">
    <property type="entry name" value="PRE-MRNA SPLICING FACTOR"/>
    <property type="match status" value="1"/>
</dbReference>
<dbReference type="PANTHER" id="PTHR11246:SF28">
    <property type="entry name" value="CROOKED NECK PROTEIN"/>
    <property type="match status" value="1"/>
</dbReference>
<organism evidence="2 3">
    <name type="scientific">Solanum commersonii</name>
    <name type="common">Commerson's wild potato</name>
    <name type="synonym">Commerson's nightshade</name>
    <dbReference type="NCBI Taxonomy" id="4109"/>
    <lineage>
        <taxon>Eukaryota</taxon>
        <taxon>Viridiplantae</taxon>
        <taxon>Streptophyta</taxon>
        <taxon>Embryophyta</taxon>
        <taxon>Tracheophyta</taxon>
        <taxon>Spermatophyta</taxon>
        <taxon>Magnoliopsida</taxon>
        <taxon>eudicotyledons</taxon>
        <taxon>Gunneridae</taxon>
        <taxon>Pentapetalae</taxon>
        <taxon>asterids</taxon>
        <taxon>lamiids</taxon>
        <taxon>Solanales</taxon>
        <taxon>Solanaceae</taxon>
        <taxon>Solanoideae</taxon>
        <taxon>Solaneae</taxon>
        <taxon>Solanum</taxon>
    </lineage>
</organism>
<dbReference type="GO" id="GO:0000974">
    <property type="term" value="C:Prp19 complex"/>
    <property type="evidence" value="ECO:0007669"/>
    <property type="project" value="TreeGrafter"/>
</dbReference>
<evidence type="ECO:0000256" key="1">
    <source>
        <dbReference type="ARBA" id="ARBA00022737"/>
    </source>
</evidence>